<keyword evidence="4" id="KW-0862">Zinc</keyword>
<keyword evidence="1" id="KW-0645">Protease</keyword>
<keyword evidence="3" id="KW-0378">Hydrolase</keyword>
<dbReference type="EMBL" id="JAVHJO010000005">
    <property type="protein sequence ID" value="KAK6540356.1"/>
    <property type="molecule type" value="Genomic_DNA"/>
</dbReference>
<keyword evidence="8" id="KW-1185">Reference proteome</keyword>
<gene>
    <name evidence="7" type="ORF">TWF694_009157</name>
</gene>
<feature type="compositionally biased region" description="Polar residues" evidence="5">
    <location>
        <begin position="190"/>
        <end position="222"/>
    </location>
</feature>
<feature type="region of interest" description="Disordered" evidence="5">
    <location>
        <begin position="190"/>
        <end position="240"/>
    </location>
</feature>
<dbReference type="InterPro" id="IPR024079">
    <property type="entry name" value="MetalloPept_cat_dom_sf"/>
</dbReference>
<evidence type="ECO:0000256" key="1">
    <source>
        <dbReference type="ARBA" id="ARBA00022670"/>
    </source>
</evidence>
<dbReference type="SUPFAM" id="SSF55486">
    <property type="entry name" value="Metalloproteases ('zincins'), catalytic domain"/>
    <property type="match status" value="1"/>
</dbReference>
<sequence>MCQLLEKSEDNVKGCGSTICKRQASSDANQKWPDGTVFQYRLVGVLPGSDTATMESAFALAWEKWAQMCPTYKFQKATGNNANITISVVSSNDKDFAGGQAAGFAQKGPDAYLKGYVKFRNSALPSWSKASIHTLFLHEFGHVLGLGHSANKAAIMAPIIDKMTTIRPLTSEDQSRIKNFIASKTAAKNFYSNSNRPQTPQTPQRNSQRKPYNDNQGQNTPRDLNPIRQDESQIRHWRRV</sequence>
<feature type="domain" description="Peptidase metallopeptidase" evidence="6">
    <location>
        <begin position="28"/>
        <end position="182"/>
    </location>
</feature>
<name>A0AAV9XFA2_9PEZI</name>
<organism evidence="7 8">
    <name type="scientific">Orbilia ellipsospora</name>
    <dbReference type="NCBI Taxonomy" id="2528407"/>
    <lineage>
        <taxon>Eukaryota</taxon>
        <taxon>Fungi</taxon>
        <taxon>Dikarya</taxon>
        <taxon>Ascomycota</taxon>
        <taxon>Pezizomycotina</taxon>
        <taxon>Orbiliomycetes</taxon>
        <taxon>Orbiliales</taxon>
        <taxon>Orbiliaceae</taxon>
        <taxon>Orbilia</taxon>
    </lineage>
</organism>
<dbReference type="PANTHER" id="PTHR10201">
    <property type="entry name" value="MATRIX METALLOPROTEINASE"/>
    <property type="match status" value="1"/>
</dbReference>
<evidence type="ECO:0000256" key="2">
    <source>
        <dbReference type="ARBA" id="ARBA00022723"/>
    </source>
</evidence>
<dbReference type="SMART" id="SM00235">
    <property type="entry name" value="ZnMc"/>
    <property type="match status" value="1"/>
</dbReference>
<reference evidence="7 8" key="1">
    <citation type="submission" date="2019-10" db="EMBL/GenBank/DDBJ databases">
        <authorList>
            <person name="Palmer J.M."/>
        </authorList>
    </citation>
    <scope>NUCLEOTIDE SEQUENCE [LARGE SCALE GENOMIC DNA]</scope>
    <source>
        <strain evidence="7 8">TWF694</strain>
    </source>
</reference>
<comment type="caution">
    <text evidence="7">The sequence shown here is derived from an EMBL/GenBank/DDBJ whole genome shotgun (WGS) entry which is preliminary data.</text>
</comment>
<accession>A0AAV9XFA2</accession>
<evidence type="ECO:0000313" key="7">
    <source>
        <dbReference type="EMBL" id="KAK6540356.1"/>
    </source>
</evidence>
<proteinExistence type="predicted"/>
<protein>
    <recommendedName>
        <fullName evidence="6">Peptidase metallopeptidase domain-containing protein</fullName>
    </recommendedName>
</protein>
<evidence type="ECO:0000256" key="4">
    <source>
        <dbReference type="ARBA" id="ARBA00022833"/>
    </source>
</evidence>
<dbReference type="GO" id="GO:0031012">
    <property type="term" value="C:extracellular matrix"/>
    <property type="evidence" value="ECO:0007669"/>
    <property type="project" value="InterPro"/>
</dbReference>
<dbReference type="InterPro" id="IPR001818">
    <property type="entry name" value="Pept_M10_metallopeptidase"/>
</dbReference>
<dbReference type="Proteomes" id="UP001365542">
    <property type="component" value="Unassembled WGS sequence"/>
</dbReference>
<dbReference type="Gene3D" id="3.40.390.10">
    <property type="entry name" value="Collagenase (Catalytic Domain)"/>
    <property type="match status" value="1"/>
</dbReference>
<evidence type="ECO:0000256" key="3">
    <source>
        <dbReference type="ARBA" id="ARBA00022801"/>
    </source>
</evidence>
<dbReference type="AlphaFoldDB" id="A0AAV9XFA2"/>
<evidence type="ECO:0000313" key="8">
    <source>
        <dbReference type="Proteomes" id="UP001365542"/>
    </source>
</evidence>
<dbReference type="Pfam" id="PF00413">
    <property type="entry name" value="Peptidase_M10"/>
    <property type="match status" value="1"/>
</dbReference>
<dbReference type="InterPro" id="IPR006026">
    <property type="entry name" value="Peptidase_Metallo"/>
</dbReference>
<evidence type="ECO:0000256" key="5">
    <source>
        <dbReference type="SAM" id="MobiDB-lite"/>
    </source>
</evidence>
<dbReference type="GO" id="GO:0008270">
    <property type="term" value="F:zinc ion binding"/>
    <property type="evidence" value="ECO:0007669"/>
    <property type="project" value="InterPro"/>
</dbReference>
<dbReference type="GO" id="GO:0006508">
    <property type="term" value="P:proteolysis"/>
    <property type="evidence" value="ECO:0007669"/>
    <property type="project" value="UniProtKB-KW"/>
</dbReference>
<dbReference type="GO" id="GO:0004222">
    <property type="term" value="F:metalloendopeptidase activity"/>
    <property type="evidence" value="ECO:0007669"/>
    <property type="project" value="InterPro"/>
</dbReference>
<evidence type="ECO:0000259" key="6">
    <source>
        <dbReference type="SMART" id="SM00235"/>
    </source>
</evidence>
<keyword evidence="2" id="KW-0479">Metal-binding</keyword>